<dbReference type="Pfam" id="PF02213">
    <property type="entry name" value="GYF"/>
    <property type="match status" value="1"/>
</dbReference>
<organism evidence="4 8">
    <name type="scientific">Didymodactylos carnosus</name>
    <dbReference type="NCBI Taxonomy" id="1234261"/>
    <lineage>
        <taxon>Eukaryota</taxon>
        <taxon>Metazoa</taxon>
        <taxon>Spiralia</taxon>
        <taxon>Gnathifera</taxon>
        <taxon>Rotifera</taxon>
        <taxon>Eurotatoria</taxon>
        <taxon>Bdelloidea</taxon>
        <taxon>Philodinida</taxon>
        <taxon>Philodinidae</taxon>
        <taxon>Didymodactylos</taxon>
    </lineage>
</organism>
<feature type="region of interest" description="Disordered" evidence="2">
    <location>
        <begin position="139"/>
        <end position="195"/>
    </location>
</feature>
<feature type="compositionally biased region" description="Low complexity" evidence="2">
    <location>
        <begin position="267"/>
        <end position="276"/>
    </location>
</feature>
<dbReference type="InterPro" id="IPR005345">
    <property type="entry name" value="PHF5"/>
</dbReference>
<evidence type="ECO:0000313" key="6">
    <source>
        <dbReference type="EMBL" id="CAF3754097.1"/>
    </source>
</evidence>
<dbReference type="Gene3D" id="3.30.1490.40">
    <property type="match status" value="1"/>
</dbReference>
<dbReference type="EMBL" id="CAJOBA010006697">
    <property type="protein sequence ID" value="CAF3780302.1"/>
    <property type="molecule type" value="Genomic_DNA"/>
</dbReference>
<dbReference type="InterPro" id="IPR003169">
    <property type="entry name" value="GYF"/>
</dbReference>
<dbReference type="EMBL" id="CAJNOQ010002837">
    <property type="protein sequence ID" value="CAF0981555.1"/>
    <property type="molecule type" value="Genomic_DNA"/>
</dbReference>
<keyword evidence="8" id="KW-1185">Reference proteome</keyword>
<dbReference type="SMART" id="SM00444">
    <property type="entry name" value="GYF"/>
    <property type="match status" value="1"/>
</dbReference>
<dbReference type="EMBL" id="CAJNOK010006688">
    <property type="protein sequence ID" value="CAF1011395.1"/>
    <property type="molecule type" value="Genomic_DNA"/>
</dbReference>
<dbReference type="AlphaFoldDB" id="A0A814FDM3"/>
<dbReference type="Proteomes" id="UP000663829">
    <property type="component" value="Unassembled WGS sequence"/>
</dbReference>
<evidence type="ECO:0000313" key="4">
    <source>
        <dbReference type="EMBL" id="CAF0981555.1"/>
    </source>
</evidence>
<evidence type="ECO:0000256" key="1">
    <source>
        <dbReference type="ARBA" id="ARBA00008626"/>
    </source>
</evidence>
<evidence type="ECO:0000256" key="2">
    <source>
        <dbReference type="SAM" id="MobiDB-lite"/>
    </source>
</evidence>
<evidence type="ECO:0000313" key="5">
    <source>
        <dbReference type="EMBL" id="CAF1011395.1"/>
    </source>
</evidence>
<dbReference type="Proteomes" id="UP000682733">
    <property type="component" value="Unassembled WGS sequence"/>
</dbReference>
<dbReference type="PROSITE" id="PS50829">
    <property type="entry name" value="GYF"/>
    <property type="match status" value="1"/>
</dbReference>
<comment type="caution">
    <text evidence="4">The sequence shown here is derived from an EMBL/GenBank/DDBJ whole genome shotgun (WGS) entry which is preliminary data.</text>
</comment>
<dbReference type="GO" id="GO:0005682">
    <property type="term" value="C:U5 snRNP"/>
    <property type="evidence" value="ECO:0007669"/>
    <property type="project" value="InterPro"/>
</dbReference>
<reference evidence="4" key="1">
    <citation type="submission" date="2021-02" db="EMBL/GenBank/DDBJ databases">
        <authorList>
            <person name="Nowell W R."/>
        </authorList>
    </citation>
    <scope>NUCLEOTIDE SEQUENCE</scope>
</reference>
<comment type="similarity">
    <text evidence="1">Belongs to the PHF5 family.</text>
</comment>
<feature type="compositionally biased region" description="Basic and acidic residues" evidence="2">
    <location>
        <begin position="144"/>
        <end position="161"/>
    </location>
</feature>
<gene>
    <name evidence="4" type="ORF">GPM918_LOCUS12776</name>
    <name evidence="5" type="ORF">OVA965_LOCUS15059</name>
    <name evidence="6" type="ORF">SRO942_LOCUS12776</name>
    <name evidence="7" type="ORF">TMI583_LOCUS15065</name>
</gene>
<dbReference type="Proteomes" id="UP000677228">
    <property type="component" value="Unassembled WGS sequence"/>
</dbReference>
<dbReference type="Proteomes" id="UP000681722">
    <property type="component" value="Unassembled WGS sequence"/>
</dbReference>
<evidence type="ECO:0000313" key="8">
    <source>
        <dbReference type="Proteomes" id="UP000663829"/>
    </source>
</evidence>
<dbReference type="OrthoDB" id="331341at2759"/>
<protein>
    <recommendedName>
        <fullName evidence="3">GYF domain-containing protein</fullName>
    </recommendedName>
</protein>
<dbReference type="Pfam" id="PF03660">
    <property type="entry name" value="PHF5"/>
    <property type="match status" value="1"/>
</dbReference>
<dbReference type="InterPro" id="IPR039905">
    <property type="entry name" value="CD2BP2/Lin1"/>
</dbReference>
<proteinExistence type="inferred from homology"/>
<feature type="domain" description="GYF" evidence="3">
    <location>
        <begin position="446"/>
        <end position="500"/>
    </location>
</feature>
<accession>A0A814FDM3</accession>
<feature type="compositionally biased region" description="Low complexity" evidence="2">
    <location>
        <begin position="407"/>
        <end position="417"/>
    </location>
</feature>
<feature type="region of interest" description="Disordered" evidence="2">
    <location>
        <begin position="407"/>
        <end position="440"/>
    </location>
</feature>
<dbReference type="EMBL" id="CAJOBC010002837">
    <property type="protein sequence ID" value="CAF3754097.1"/>
    <property type="molecule type" value="Genomic_DNA"/>
</dbReference>
<dbReference type="InterPro" id="IPR035445">
    <property type="entry name" value="GYF-like_dom_sf"/>
</dbReference>
<name>A0A814FDM3_9BILA</name>
<feature type="compositionally biased region" description="Low complexity" evidence="2">
    <location>
        <begin position="430"/>
        <end position="440"/>
    </location>
</feature>
<feature type="region of interest" description="Disordered" evidence="2">
    <location>
        <begin position="330"/>
        <end position="362"/>
    </location>
</feature>
<evidence type="ECO:0000259" key="3">
    <source>
        <dbReference type="PROSITE" id="PS50829"/>
    </source>
</evidence>
<dbReference type="PANTHER" id="PTHR13138:SF3">
    <property type="entry name" value="CD2 ANTIGEN CYTOPLASMIC TAIL-BINDING PROTEIN 2"/>
    <property type="match status" value="1"/>
</dbReference>
<sequence length="509" mass="58203">MLKSATYPEFLAYLQYDRIVSLLRVKKKSLEREKTIWSSRMAKHHPDLIFCRKQAGVAIGRLCEKCDGRCVICDSYVRPSTLVRICDECNYGSYQGRCVICGGPGCSDAYYCRECTIMEKDRDGCPKIIMAQKRKRVTFEDSEDHGNARKVAANDDNKKTSDSATGKRLYDGKYTLDSDEEDDEQPNGKQMNQDDLDEIGQEGATIDFDEEIKITPFNIDEEMDEGHYDADGCFQWKKRDKEEVRDAWLDNIDWSNVNEYKFDGKNSTKTQQSSSEQQKDEDVKLRNDGDEVNNDDDIKFNEVKVIQSMLNIMQPGESVVQAIKRLGAASSNKSKQRFRQKKTSDLPKALQTPAQQEPQPDELRKNKLLLEELTGLADQFVSDGQPDIYQETFERLKMKFDRSTINNVTTTSSNNPSFDMYGDGDPTSLAASSTDSSSANNDNAATVMWEYKFENTSHAKIHGPFSSEQMVRQTNMGKFDEHKNSVWCRRVGTEQFYGLQRIDFDLYID</sequence>
<feature type="compositionally biased region" description="Basic and acidic residues" evidence="2">
    <location>
        <begin position="277"/>
        <end position="289"/>
    </location>
</feature>
<dbReference type="GO" id="GO:0000398">
    <property type="term" value="P:mRNA splicing, via spliceosome"/>
    <property type="evidence" value="ECO:0007669"/>
    <property type="project" value="InterPro"/>
</dbReference>
<feature type="region of interest" description="Disordered" evidence="2">
    <location>
        <begin position="263"/>
        <end position="296"/>
    </location>
</feature>
<evidence type="ECO:0000313" key="7">
    <source>
        <dbReference type="EMBL" id="CAF3780302.1"/>
    </source>
</evidence>
<dbReference type="SUPFAM" id="SSF55277">
    <property type="entry name" value="GYF domain"/>
    <property type="match status" value="1"/>
</dbReference>
<dbReference type="PANTHER" id="PTHR13138">
    <property type="entry name" value="PROTEIN LIN1"/>
    <property type="match status" value="1"/>
</dbReference>